<dbReference type="EMBL" id="SOZI01000158">
    <property type="protein sequence ID" value="TNY18068.1"/>
    <property type="molecule type" value="Genomic_DNA"/>
</dbReference>
<proteinExistence type="predicted"/>
<feature type="compositionally biased region" description="Low complexity" evidence="3">
    <location>
        <begin position="431"/>
        <end position="440"/>
    </location>
</feature>
<evidence type="ECO:0000256" key="2">
    <source>
        <dbReference type="SAM" id="Coils"/>
    </source>
</evidence>
<keyword evidence="2" id="KW-0175">Coiled coil</keyword>
<evidence type="ECO:0000259" key="4">
    <source>
        <dbReference type="PROSITE" id="PS50102"/>
    </source>
</evidence>
<dbReference type="GO" id="GO:0003723">
    <property type="term" value="F:RNA binding"/>
    <property type="evidence" value="ECO:0007669"/>
    <property type="project" value="UniProtKB-UniRule"/>
</dbReference>
<protein>
    <recommendedName>
        <fullName evidence="4">RRM domain-containing protein</fullName>
    </recommendedName>
</protein>
<feature type="domain" description="RRM" evidence="4">
    <location>
        <begin position="177"/>
        <end position="252"/>
    </location>
</feature>
<keyword evidence="6" id="KW-1185">Reference proteome</keyword>
<accession>A0A5C5FMJ5</accession>
<evidence type="ECO:0000256" key="1">
    <source>
        <dbReference type="PROSITE-ProRule" id="PRU00176"/>
    </source>
</evidence>
<feature type="region of interest" description="Disordered" evidence="3">
    <location>
        <begin position="1"/>
        <end position="54"/>
    </location>
</feature>
<dbReference type="PROSITE" id="PS50102">
    <property type="entry name" value="RRM"/>
    <property type="match status" value="1"/>
</dbReference>
<keyword evidence="1" id="KW-0694">RNA-binding</keyword>
<feature type="coiled-coil region" evidence="2">
    <location>
        <begin position="142"/>
        <end position="169"/>
    </location>
</feature>
<dbReference type="InterPro" id="IPR035979">
    <property type="entry name" value="RBD_domain_sf"/>
</dbReference>
<gene>
    <name evidence="5" type="ORF">DMC30DRAFT_75358</name>
</gene>
<dbReference type="SMART" id="SM00360">
    <property type="entry name" value="RRM"/>
    <property type="match status" value="1"/>
</dbReference>
<dbReference type="Pfam" id="PF00076">
    <property type="entry name" value="RRM_1"/>
    <property type="match status" value="1"/>
</dbReference>
<dbReference type="AlphaFoldDB" id="A0A5C5FMJ5"/>
<feature type="compositionally biased region" description="Low complexity" evidence="3">
    <location>
        <begin position="370"/>
        <end position="421"/>
    </location>
</feature>
<comment type="caution">
    <text evidence="5">The sequence shown here is derived from an EMBL/GenBank/DDBJ whole genome shotgun (WGS) entry which is preliminary data.</text>
</comment>
<dbReference type="Proteomes" id="UP000311382">
    <property type="component" value="Unassembled WGS sequence"/>
</dbReference>
<organism evidence="5 6">
    <name type="scientific">Rhodotorula diobovata</name>
    <dbReference type="NCBI Taxonomy" id="5288"/>
    <lineage>
        <taxon>Eukaryota</taxon>
        <taxon>Fungi</taxon>
        <taxon>Dikarya</taxon>
        <taxon>Basidiomycota</taxon>
        <taxon>Pucciniomycotina</taxon>
        <taxon>Microbotryomycetes</taxon>
        <taxon>Sporidiobolales</taxon>
        <taxon>Sporidiobolaceae</taxon>
        <taxon>Rhodotorula</taxon>
    </lineage>
</organism>
<feature type="compositionally biased region" description="Gly residues" evidence="3">
    <location>
        <begin position="14"/>
        <end position="25"/>
    </location>
</feature>
<dbReference type="Gene3D" id="3.30.70.330">
    <property type="match status" value="1"/>
</dbReference>
<dbReference type="CDD" id="cd00590">
    <property type="entry name" value="RRM_SF"/>
    <property type="match status" value="1"/>
</dbReference>
<name>A0A5C5FMJ5_9BASI</name>
<dbReference type="InterPro" id="IPR012677">
    <property type="entry name" value="Nucleotide-bd_a/b_plait_sf"/>
</dbReference>
<dbReference type="STRING" id="5288.A0A5C5FMJ5"/>
<dbReference type="SUPFAM" id="SSF54928">
    <property type="entry name" value="RNA-binding domain, RBD"/>
    <property type="match status" value="1"/>
</dbReference>
<dbReference type="OrthoDB" id="6159137at2759"/>
<feature type="region of interest" description="Disordered" evidence="3">
    <location>
        <begin position="346"/>
        <end position="447"/>
    </location>
</feature>
<dbReference type="InterPro" id="IPR000504">
    <property type="entry name" value="RRM_dom"/>
</dbReference>
<evidence type="ECO:0000313" key="6">
    <source>
        <dbReference type="Proteomes" id="UP000311382"/>
    </source>
</evidence>
<evidence type="ECO:0000313" key="5">
    <source>
        <dbReference type="EMBL" id="TNY18068.1"/>
    </source>
</evidence>
<sequence>MASGSFTFPPKRPGSGGGGGGGGPGRPAPQRVNSAGKRSAPYHRPAPAPVAADGKWQHDLFGEKSDLYSPQLNATAVRAQLGLETPSPSLRPFGSATPAAQPILYAAPAGPQLGAVDDRAMGIKGQNAAALRRQADLQRQAEVAARKEREELIRQRKLLEQKRQETVKIAQQEDRGFVVQVEGLVSGTSAEDVQTAFGAYGEIVYCFVIDPRAADLVARLTFSRFADATEACSKLDGAIADGRPLRVKQVERTAMPPPLPPLALPKPGPATVNSPRGGAFAGIPTGPRAQRRGAAAAPAAPVVAIPTGPPSKMYADQVESAQQAALAGGGGGVAESAGMMDVDMVQAAPTGPRGGARGGARSGRGGAVQGAGVQQQPQQAVPLMARLGGAGPGAAARQQQQQQVQQPAGLAARFGAAPAQQGKGGRGAKGGAHAQGAQPGSLLARLA</sequence>
<reference evidence="5 6" key="1">
    <citation type="submission" date="2019-03" db="EMBL/GenBank/DDBJ databases">
        <title>Rhodosporidium diobovatum UCD-FST 08-225 genome sequencing, assembly, and annotation.</title>
        <authorList>
            <person name="Fakankun I.U."/>
            <person name="Fristensky B."/>
            <person name="Levin D.B."/>
        </authorList>
    </citation>
    <scope>NUCLEOTIDE SEQUENCE [LARGE SCALE GENOMIC DNA]</scope>
    <source>
        <strain evidence="5 6">UCD-FST 08-225</strain>
    </source>
</reference>
<feature type="compositionally biased region" description="Gly residues" evidence="3">
    <location>
        <begin position="352"/>
        <end position="369"/>
    </location>
</feature>
<evidence type="ECO:0000256" key="3">
    <source>
        <dbReference type="SAM" id="MobiDB-lite"/>
    </source>
</evidence>